<dbReference type="AlphaFoldDB" id="A0AAV8ABP6"/>
<dbReference type="Proteomes" id="UP001146793">
    <property type="component" value="Unassembled WGS sequence"/>
</dbReference>
<proteinExistence type="predicted"/>
<organism evidence="2 3">
    <name type="scientific">Anaeramoeba flamelloides</name>
    <dbReference type="NCBI Taxonomy" id="1746091"/>
    <lineage>
        <taxon>Eukaryota</taxon>
        <taxon>Metamonada</taxon>
        <taxon>Anaeramoebidae</taxon>
        <taxon>Anaeramoeba</taxon>
    </lineage>
</organism>
<name>A0AAV8ABP6_9EUKA</name>
<comment type="caution">
    <text evidence="2">The sequence shown here is derived from an EMBL/GenBank/DDBJ whole genome shotgun (WGS) entry which is preliminary data.</text>
</comment>
<evidence type="ECO:0000313" key="2">
    <source>
        <dbReference type="EMBL" id="KAJ3451696.1"/>
    </source>
</evidence>
<evidence type="ECO:0008006" key="4">
    <source>
        <dbReference type="Google" id="ProtNLM"/>
    </source>
</evidence>
<evidence type="ECO:0000256" key="1">
    <source>
        <dbReference type="SAM" id="Phobius"/>
    </source>
</evidence>
<sequence length="167" mass="19021">MSSTEQSQADTPPTLNIKDLNLKHLRDRAKNALSRINVKELQQTILSSGNISIIHIVIALLNVLCLLPCLFINTLPIVILTGIFLFHVDKLEGEFEQKIPKMKQKYQVFKQITAALIALTIIIPGFKSTNFWRAIFSMTGHSTMLYELIFRLYGKFKVQINEIFATD</sequence>
<dbReference type="EMBL" id="JANTQA010000008">
    <property type="protein sequence ID" value="KAJ3451696.1"/>
    <property type="molecule type" value="Genomic_DNA"/>
</dbReference>
<gene>
    <name evidence="2" type="ORF">M0812_03449</name>
</gene>
<keyword evidence="1" id="KW-1133">Transmembrane helix</keyword>
<evidence type="ECO:0000313" key="3">
    <source>
        <dbReference type="Proteomes" id="UP001146793"/>
    </source>
</evidence>
<accession>A0AAV8ABP6</accession>
<reference evidence="2" key="1">
    <citation type="submission" date="2022-08" db="EMBL/GenBank/DDBJ databases">
        <title>Novel sulphate-reducing endosymbionts in the free-living metamonad Anaeramoeba.</title>
        <authorList>
            <person name="Jerlstrom-Hultqvist J."/>
            <person name="Cepicka I."/>
            <person name="Gallot-Lavallee L."/>
            <person name="Salas-Leiva D."/>
            <person name="Curtis B.A."/>
            <person name="Zahonova K."/>
            <person name="Pipaliya S."/>
            <person name="Dacks J."/>
            <person name="Roger A.J."/>
        </authorList>
    </citation>
    <scope>NUCLEOTIDE SEQUENCE</scope>
    <source>
        <strain evidence="2">Busselton2</strain>
    </source>
</reference>
<feature type="transmembrane region" description="Helical" evidence="1">
    <location>
        <begin position="70"/>
        <end position="88"/>
    </location>
</feature>
<keyword evidence="1" id="KW-0812">Transmembrane</keyword>
<keyword evidence="1" id="KW-0472">Membrane</keyword>
<feature type="transmembrane region" description="Helical" evidence="1">
    <location>
        <begin position="108"/>
        <end position="126"/>
    </location>
</feature>
<protein>
    <recommendedName>
        <fullName evidence="4">PRA1 family protein</fullName>
    </recommendedName>
</protein>